<dbReference type="GO" id="GO:0016747">
    <property type="term" value="F:acyltransferase activity, transferring groups other than amino-acyl groups"/>
    <property type="evidence" value="ECO:0007669"/>
    <property type="project" value="InterPro"/>
</dbReference>
<dbReference type="InterPro" id="IPR050832">
    <property type="entry name" value="Bact_Acetyltransf"/>
</dbReference>
<dbReference type="InterPro" id="IPR016181">
    <property type="entry name" value="Acyl_CoA_acyltransferase"/>
</dbReference>
<proteinExistence type="predicted"/>
<evidence type="ECO:0000256" key="1">
    <source>
        <dbReference type="ARBA" id="ARBA00022679"/>
    </source>
</evidence>
<keyword evidence="2" id="KW-0012">Acyltransferase</keyword>
<protein>
    <submittedName>
        <fullName evidence="4">GNAT family N-acetyltransferase</fullName>
    </submittedName>
</protein>
<reference evidence="4 5" key="1">
    <citation type="submission" date="2020-04" db="EMBL/GenBank/DDBJ databases">
        <title>Donghicola sp., a member of the Rhodobacteraceae family isolated from mangrove forest in Thailand.</title>
        <authorList>
            <person name="Charoenyingcharoen P."/>
            <person name="Yukphan P."/>
        </authorList>
    </citation>
    <scope>NUCLEOTIDE SEQUENCE [LARGE SCALE GENOMIC DNA]</scope>
    <source>
        <strain evidence="4 5">B5-SW-15</strain>
    </source>
</reference>
<dbReference type="PANTHER" id="PTHR43877">
    <property type="entry name" value="AMINOALKYLPHOSPHONATE N-ACETYLTRANSFERASE-RELATED-RELATED"/>
    <property type="match status" value="1"/>
</dbReference>
<sequence>MADPCAAEPALMLRLATQDDLEQVVQLYRHLIPEEEPCDLAIAAASFRRLLEWPGSGIIVAEQDGAILASCTLVVIPNLTRGGKPYGLIENVVTHADARRTGLGRQVLHFATEQAWDASCYKVMLLTGADRPDNHAFYAAAGFEQSKTGFQMRRHPKRA</sequence>
<evidence type="ECO:0000313" key="5">
    <source>
        <dbReference type="Proteomes" id="UP000592216"/>
    </source>
</evidence>
<dbReference type="PANTHER" id="PTHR43877:SF1">
    <property type="entry name" value="ACETYLTRANSFERASE"/>
    <property type="match status" value="1"/>
</dbReference>
<evidence type="ECO:0000256" key="2">
    <source>
        <dbReference type="ARBA" id="ARBA00023315"/>
    </source>
</evidence>
<gene>
    <name evidence="4" type="ORF">HJ536_14065</name>
</gene>
<keyword evidence="1 4" id="KW-0808">Transferase</keyword>
<feature type="domain" description="N-acetyltransferase" evidence="3">
    <location>
        <begin position="11"/>
        <end position="159"/>
    </location>
</feature>
<dbReference type="EMBL" id="JABCJE010000007">
    <property type="protein sequence ID" value="NVO24488.1"/>
    <property type="molecule type" value="Genomic_DNA"/>
</dbReference>
<dbReference type="Gene3D" id="3.40.630.30">
    <property type="match status" value="1"/>
</dbReference>
<evidence type="ECO:0000259" key="3">
    <source>
        <dbReference type="PROSITE" id="PS51186"/>
    </source>
</evidence>
<dbReference type="PROSITE" id="PS51186">
    <property type="entry name" value="GNAT"/>
    <property type="match status" value="1"/>
</dbReference>
<accession>A0A850QC18</accession>
<evidence type="ECO:0000313" key="4">
    <source>
        <dbReference type="EMBL" id="NVO24488.1"/>
    </source>
</evidence>
<dbReference type="SUPFAM" id="SSF55729">
    <property type="entry name" value="Acyl-CoA N-acyltransferases (Nat)"/>
    <property type="match status" value="1"/>
</dbReference>
<organism evidence="4 5">
    <name type="scientific">Donghicola mangrovi</name>
    <dbReference type="NCBI Taxonomy" id="2729614"/>
    <lineage>
        <taxon>Bacteria</taxon>
        <taxon>Pseudomonadati</taxon>
        <taxon>Pseudomonadota</taxon>
        <taxon>Alphaproteobacteria</taxon>
        <taxon>Rhodobacterales</taxon>
        <taxon>Roseobacteraceae</taxon>
        <taxon>Donghicola</taxon>
    </lineage>
</organism>
<name>A0A850QC18_9RHOB</name>
<dbReference type="Proteomes" id="UP000592216">
    <property type="component" value="Unassembled WGS sequence"/>
</dbReference>
<dbReference type="InterPro" id="IPR000182">
    <property type="entry name" value="GNAT_dom"/>
</dbReference>
<dbReference type="Pfam" id="PF00583">
    <property type="entry name" value="Acetyltransf_1"/>
    <property type="match status" value="1"/>
</dbReference>
<comment type="caution">
    <text evidence="4">The sequence shown here is derived from an EMBL/GenBank/DDBJ whole genome shotgun (WGS) entry which is preliminary data.</text>
</comment>
<dbReference type="AlphaFoldDB" id="A0A850QC18"/>
<dbReference type="CDD" id="cd04301">
    <property type="entry name" value="NAT_SF"/>
    <property type="match status" value="1"/>
</dbReference>